<evidence type="ECO:0000313" key="4">
    <source>
        <dbReference type="Proteomes" id="UP001597383"/>
    </source>
</evidence>
<dbReference type="Pfam" id="PF13309">
    <property type="entry name" value="HTH_22"/>
    <property type="match status" value="1"/>
</dbReference>
<dbReference type="PANTHER" id="PTHR35568">
    <property type="entry name" value="TRANSCRIPTIONAL REGULATOR DAUR"/>
    <property type="match status" value="1"/>
</dbReference>
<name>A0ABW4VZC5_9BACI</name>
<dbReference type="PANTHER" id="PTHR35568:SF1">
    <property type="entry name" value="TRANSCRIPTIONAL REGULATOR DAUR"/>
    <property type="match status" value="1"/>
</dbReference>
<dbReference type="RefSeq" id="WP_377556085.1">
    <property type="nucleotide sequence ID" value="NZ_JBHUHQ010000015.1"/>
</dbReference>
<sequence length="223" mass="25430">MGDKNKLIFDHAIRTADMIVSMFGPKCEVAVHDFSDLQRSLIHIAGNVTSREIGSPITDLVLNELRKDKEDIKDIPSYRTQTKDGHVLKSTTVFLRDEDNKIIGALCTNYDISLLMEFSGEIDSFINFQQDKNPSETFYTSVQDVTHNLVDQVLQRFKKAPSQMSMDEKVDCVSELDKKGTFLIKGSTEYVAHILGVSKFTIYNYLNKIRSINEYQMEKDANE</sequence>
<gene>
    <name evidence="3" type="ORF">ACFSJF_10395</name>
</gene>
<proteinExistence type="predicted"/>
<reference evidence="4" key="1">
    <citation type="journal article" date="2019" name="Int. J. Syst. Evol. Microbiol.">
        <title>The Global Catalogue of Microorganisms (GCM) 10K type strain sequencing project: providing services to taxonomists for standard genome sequencing and annotation.</title>
        <authorList>
            <consortium name="The Broad Institute Genomics Platform"/>
            <consortium name="The Broad Institute Genome Sequencing Center for Infectious Disease"/>
            <person name="Wu L."/>
            <person name="Ma J."/>
        </authorList>
    </citation>
    <scope>NUCLEOTIDE SEQUENCE [LARGE SCALE GENOMIC DNA]</scope>
    <source>
        <strain evidence="4">R28</strain>
    </source>
</reference>
<dbReference type="Pfam" id="PF08348">
    <property type="entry name" value="PAS_6"/>
    <property type="match status" value="1"/>
</dbReference>
<evidence type="ECO:0000259" key="1">
    <source>
        <dbReference type="Pfam" id="PF08348"/>
    </source>
</evidence>
<accession>A0ABW4VZC5</accession>
<organism evidence="3 4">
    <name type="scientific">Ornithinibacillus salinisoli</name>
    <dbReference type="NCBI Taxonomy" id="1848459"/>
    <lineage>
        <taxon>Bacteria</taxon>
        <taxon>Bacillati</taxon>
        <taxon>Bacillota</taxon>
        <taxon>Bacilli</taxon>
        <taxon>Bacillales</taxon>
        <taxon>Bacillaceae</taxon>
        <taxon>Ornithinibacillus</taxon>
    </lineage>
</organism>
<evidence type="ECO:0000259" key="2">
    <source>
        <dbReference type="Pfam" id="PF13309"/>
    </source>
</evidence>
<comment type="caution">
    <text evidence="3">The sequence shown here is derived from an EMBL/GenBank/DDBJ whole genome shotgun (WGS) entry which is preliminary data.</text>
</comment>
<keyword evidence="4" id="KW-1185">Reference proteome</keyword>
<dbReference type="InterPro" id="IPR013559">
    <property type="entry name" value="YheO"/>
</dbReference>
<feature type="domain" description="Transcriptional regulator DauR-like HTH" evidence="2">
    <location>
        <begin position="147"/>
        <end position="207"/>
    </location>
</feature>
<dbReference type="EMBL" id="JBHUHQ010000015">
    <property type="protein sequence ID" value="MFD2044677.1"/>
    <property type="molecule type" value="Genomic_DNA"/>
</dbReference>
<feature type="domain" description="YheO-like" evidence="1">
    <location>
        <begin position="12"/>
        <end position="118"/>
    </location>
</feature>
<dbReference type="Proteomes" id="UP001597383">
    <property type="component" value="Unassembled WGS sequence"/>
</dbReference>
<dbReference type="InterPro" id="IPR039446">
    <property type="entry name" value="DauR-like"/>
</dbReference>
<dbReference type="InterPro" id="IPR039445">
    <property type="entry name" value="DauR-like_HTH"/>
</dbReference>
<evidence type="ECO:0000313" key="3">
    <source>
        <dbReference type="EMBL" id="MFD2044677.1"/>
    </source>
</evidence>
<protein>
    <submittedName>
        <fullName evidence="3">Transcriptional regulator</fullName>
    </submittedName>
</protein>